<dbReference type="EMBL" id="WXEY01000047">
    <property type="protein sequence ID" value="MZP31476.1"/>
    <property type="molecule type" value="Genomic_DNA"/>
</dbReference>
<evidence type="ECO:0000313" key="4">
    <source>
        <dbReference type="Proteomes" id="UP000463470"/>
    </source>
</evidence>
<dbReference type="InterPro" id="IPR005545">
    <property type="entry name" value="YCII"/>
</dbReference>
<feature type="domain" description="YCII-related" evidence="2">
    <location>
        <begin position="47"/>
        <end position="108"/>
    </location>
</feature>
<proteinExistence type="inferred from homology"/>
<dbReference type="OrthoDB" id="5117987at2"/>
<comment type="similarity">
    <text evidence="1">Belongs to the YciI family.</text>
</comment>
<dbReference type="InterPro" id="IPR011008">
    <property type="entry name" value="Dimeric_a/b-barrel"/>
</dbReference>
<dbReference type="Pfam" id="PF03795">
    <property type="entry name" value="YCII"/>
    <property type="match status" value="1"/>
</dbReference>
<accession>A0A845L708</accession>
<comment type="caution">
    <text evidence="3">The sequence shown here is derived from an EMBL/GenBank/DDBJ whole genome shotgun (WGS) entry which is preliminary data.</text>
</comment>
<dbReference type="PANTHER" id="PTHR35174">
    <property type="entry name" value="BLL7171 PROTEIN-RELATED"/>
    <property type="match status" value="1"/>
</dbReference>
<protein>
    <submittedName>
        <fullName evidence="3">Transcription initiation protein</fullName>
    </submittedName>
</protein>
<dbReference type="Proteomes" id="UP000463470">
    <property type="component" value="Unassembled WGS sequence"/>
</dbReference>
<name>A0A845L708_9FIRM</name>
<gene>
    <name evidence="3" type="ORF">GTO91_17485</name>
</gene>
<organism evidence="3 4">
    <name type="scientific">Heliomicrobium undosum</name>
    <dbReference type="NCBI Taxonomy" id="121734"/>
    <lineage>
        <taxon>Bacteria</taxon>
        <taxon>Bacillati</taxon>
        <taxon>Bacillota</taxon>
        <taxon>Clostridia</taxon>
        <taxon>Eubacteriales</taxon>
        <taxon>Heliobacteriaceae</taxon>
        <taxon>Heliomicrobium</taxon>
    </lineage>
</organism>
<reference evidence="3 4" key="1">
    <citation type="submission" date="2020-01" db="EMBL/GenBank/DDBJ databases">
        <title>Whole-genome sequence of Heliobacterium undosum DSM 13378.</title>
        <authorList>
            <person name="Kyndt J.A."/>
            <person name="Meyer T.E."/>
        </authorList>
    </citation>
    <scope>NUCLEOTIDE SEQUENCE [LARGE SCALE GENOMIC DNA]</scope>
    <source>
        <strain evidence="3 4">DSM 13378</strain>
    </source>
</reference>
<evidence type="ECO:0000313" key="3">
    <source>
        <dbReference type="EMBL" id="MZP31476.1"/>
    </source>
</evidence>
<sequence length="113" mass="12687">MDKFLLLFRMDITEEAQPTPAQMEIYMQQWESWISGIAKEDRLAGGNHLSNEGTVLRRNDVVQDGPYRADKESIAGYIIIKAMNFEEAVNIAKGCPILLGEGTSVEVRKIASR</sequence>
<evidence type="ECO:0000256" key="1">
    <source>
        <dbReference type="ARBA" id="ARBA00007689"/>
    </source>
</evidence>
<dbReference type="Gene3D" id="3.30.70.1060">
    <property type="entry name" value="Dimeric alpha+beta barrel"/>
    <property type="match status" value="1"/>
</dbReference>
<dbReference type="PANTHER" id="PTHR35174:SF1">
    <property type="entry name" value="BLL0086 PROTEIN"/>
    <property type="match status" value="1"/>
</dbReference>
<evidence type="ECO:0000259" key="2">
    <source>
        <dbReference type="Pfam" id="PF03795"/>
    </source>
</evidence>
<dbReference type="AlphaFoldDB" id="A0A845L708"/>
<keyword evidence="4" id="KW-1185">Reference proteome</keyword>
<dbReference type="SUPFAM" id="SSF54909">
    <property type="entry name" value="Dimeric alpha+beta barrel"/>
    <property type="match status" value="1"/>
</dbReference>